<feature type="region of interest" description="Disordered" evidence="1">
    <location>
        <begin position="1"/>
        <end position="38"/>
    </location>
</feature>
<feature type="region of interest" description="Disordered" evidence="1">
    <location>
        <begin position="137"/>
        <end position="179"/>
    </location>
</feature>
<keyword evidence="3" id="KW-1185">Reference proteome</keyword>
<feature type="region of interest" description="Disordered" evidence="1">
    <location>
        <begin position="1410"/>
        <end position="1457"/>
    </location>
</feature>
<accession>A0AAW3C046</accession>
<evidence type="ECO:0000313" key="2">
    <source>
        <dbReference type="EMBL" id="KAL0527531.1"/>
    </source>
</evidence>
<feature type="compositionally biased region" description="Acidic residues" evidence="1">
    <location>
        <begin position="707"/>
        <end position="716"/>
    </location>
</feature>
<feature type="region of interest" description="Disordered" evidence="1">
    <location>
        <begin position="658"/>
        <end position="731"/>
    </location>
</feature>
<organism evidence="2 3">
    <name type="scientific">Leishmania naiffi</name>
    <dbReference type="NCBI Taxonomy" id="5678"/>
    <lineage>
        <taxon>Eukaryota</taxon>
        <taxon>Discoba</taxon>
        <taxon>Euglenozoa</taxon>
        <taxon>Kinetoplastea</taxon>
        <taxon>Metakinetoplastina</taxon>
        <taxon>Trypanosomatida</taxon>
        <taxon>Trypanosomatidae</taxon>
        <taxon>Leishmaniinae</taxon>
        <taxon>Leishmania</taxon>
        <taxon>Leishmania naiffi species complex</taxon>
    </lineage>
</organism>
<feature type="region of interest" description="Disordered" evidence="1">
    <location>
        <begin position="430"/>
        <end position="456"/>
    </location>
</feature>
<feature type="compositionally biased region" description="Low complexity" evidence="1">
    <location>
        <begin position="1429"/>
        <end position="1443"/>
    </location>
</feature>
<evidence type="ECO:0000256" key="1">
    <source>
        <dbReference type="SAM" id="MobiDB-lite"/>
    </source>
</evidence>
<feature type="region of interest" description="Disordered" evidence="1">
    <location>
        <begin position="224"/>
        <end position="249"/>
    </location>
</feature>
<reference evidence="2 3" key="1">
    <citation type="submission" date="2024-02" db="EMBL/GenBank/DDBJ databases">
        <title>FIRST GENOME SEQUENCES OF Leishmania (Viannia) shawi, Leishmania (Viannia) lindenbergi AND Leishmania (Viannia) utingensis.</title>
        <authorList>
            <person name="Resadore F."/>
            <person name="Custodio M.G.F."/>
            <person name="Boite M.C."/>
            <person name="Cupolillo E."/>
            <person name="Ferreira G.E.M."/>
        </authorList>
    </citation>
    <scope>NUCLEOTIDE SEQUENCE [LARGE SCALE GENOMIC DNA]</scope>
    <source>
        <strain evidence="2 3">MDAS/BR/1979/M5533</strain>
    </source>
</reference>
<dbReference type="EMBL" id="JBAMZN010000016">
    <property type="protein sequence ID" value="KAL0527531.1"/>
    <property type="molecule type" value="Genomic_DNA"/>
</dbReference>
<comment type="caution">
    <text evidence="2">The sequence shown here is derived from an EMBL/GenBank/DDBJ whole genome shotgun (WGS) entry which is preliminary data.</text>
</comment>
<feature type="compositionally biased region" description="Low complexity" evidence="1">
    <location>
        <begin position="1"/>
        <end position="24"/>
    </location>
</feature>
<feature type="region of interest" description="Disordered" evidence="1">
    <location>
        <begin position="1013"/>
        <end position="1038"/>
    </location>
</feature>
<feature type="compositionally biased region" description="Low complexity" evidence="1">
    <location>
        <begin position="750"/>
        <end position="761"/>
    </location>
</feature>
<evidence type="ECO:0000313" key="3">
    <source>
        <dbReference type="Proteomes" id="UP001501274"/>
    </source>
</evidence>
<feature type="compositionally biased region" description="Polar residues" evidence="1">
    <location>
        <begin position="1445"/>
        <end position="1457"/>
    </location>
</feature>
<feature type="compositionally biased region" description="Polar residues" evidence="1">
    <location>
        <begin position="170"/>
        <end position="179"/>
    </location>
</feature>
<feature type="region of interest" description="Disordered" evidence="1">
    <location>
        <begin position="743"/>
        <end position="801"/>
    </location>
</feature>
<feature type="compositionally biased region" description="Polar residues" evidence="1">
    <location>
        <begin position="670"/>
        <end position="685"/>
    </location>
</feature>
<sequence>MAGTEAAASDTSTPTSSSPPTAATHNDNAVPAQHQWQQQQQQQRHLLRCFALADLLDVSLTVSQQLVTAATTPSSWLDHTLNTPRASFQCSTESDSTMQAYRLERLLVAAVLKRLFDSDCGSATSVKNVSSAAAVQPAAPSVLTPTQKPARKRPFSPLTAHPWTPAPSESAGSSCTSPQRADGGLQLLLPAALYSPQGVARVDALHASFLPLLLVALLQHVSGECSDSGDSHVTGPSTSKRRDDASSVKTNTSAAGLSLGQQQCCRAALQRLLSLYVPLLLQRRRAACAAVSAIVESLQECSWGRRVDAEGTAEVEEGQTRIQQPVHHHLCCSEVKQWLRATRLLSVTLVASLSHVSRRTCTATAAALSPPSDAALVDEDDLMEARWTLEIAGVWMSAAGIPLQGGTPVADGRRSSDLLWRKELWRGAGMSASSDPEHLEPDGGIHASAAASPHREDRAPFTIATAEVIALAEIMCTIGEETCSDICPHDTLSPQQHEGSRVGDQSQSAPSCFTCGSSRTVEVLRDVTSFFLGRRHNNSSRDPLRTLPASAVSATELHHRYILLLDERLEEEQCQQHRLLAAAERAVHRVLRQQHRQHPGVLWQPPGMLVALCSVTSYQLRTQLHRREQRMAELCTATTATAMAPMLAVPHTNAVSFPPSGNVAADDKSPISNSEADENSQNYRQPPSYSPPAATAAKPAQLGETLWSEDDEDSDDAAAQHEEGQGRRCAHSMKAGTALFAHGVPPPSLASPSTSAAAAAADTEIPTLSPPPPRSPVSSAPSLGRAPALLRYTPPTNSLRHVSHAHNAPLIMHASEGMPAAADEGTEDAEQFMCGSSGYYAPAQSMERLWELPSRVPQDWTPALATLMACCLLCLRPSSAATAASRLAVLLGKPLLSSHSTEAEFSRNTAATAISGLASPPLARRVTTRSLSLLDFGFSRRHEAPAAMASGVSVGSSGCSRSAANSTAGVSMTVESTNGGGESTGAVGALAQWHLRGLIQQLRLPANGRVLPNVQAGTEGRQGSRATAPRTHSTTASSLLTPFSSTANRASALSSSAGAAAGGASWFTLYGQTTRALDAAKCANHGDMNGVAWPSLPSAGGVLRRLDPVSLLASCFALMHLLQTQPHFFQQAKLGGRTMQELRLGVLEARWGGEQGCATQMLQRHDSAACTATVSVSKVSGALAVGTAGGHAVPRAGAADALHFTRGHSLWDCAIAAAPVGLLGMDAIDDDENGGDAAAAEPAAAVDTYSGVEDFCDKAAAAMCNLTEALLVAVSYVGCRAIAAALLQFAAPTVDSAKAVDASVLSCRGCGIAAPAATSPSSRDLWCDALQAITGLLLEAHRAHRGGAAASRAQSMEAAAERGSGHHNSIRTRTDGILSPLSHSADRVGTLGPTATATAGAFMPASSACTSASAPPQLSEPPRAFSVGAAPTTTSSRAARLASDTGRSSYSATSPPITTSTVPLWPSPLSIEAQFGLGAFFIALVRALLQLHASSSTATEATLNRAPDGQKQLHWPQPLLCVVQCLYAVASIIDDLLHDYTHAPPAVLCDVLVTMLTGQPLPHSAGMGKEAGVAEPSPLHLSATRTAWEALRLTPFWDDVLLGSVEYASRAWACPEECNTSLPPTQPTRPPWQSLLGYIPCSRDPLSTSWLPEAFRGSPHPSTSWTLLALLAREDDLFLESITTTAAVKPPHAAAAVTDGDDVHEMPTTDANAADEIRQLRISLVSSTRYAGWMKALCEAWQA</sequence>
<proteinExistence type="predicted"/>
<feature type="compositionally biased region" description="Low complexity" evidence="1">
    <location>
        <begin position="691"/>
        <end position="700"/>
    </location>
</feature>
<gene>
    <name evidence="2" type="ORF">Q4I28_002220</name>
</gene>
<evidence type="ECO:0008006" key="4">
    <source>
        <dbReference type="Google" id="ProtNLM"/>
    </source>
</evidence>
<name>A0AAW3C046_9TRYP</name>
<protein>
    <recommendedName>
        <fullName evidence="4">Non-specific serine/threonine protein kinase</fullName>
    </recommendedName>
</protein>
<dbReference type="Proteomes" id="UP001501274">
    <property type="component" value="Unassembled WGS sequence"/>
</dbReference>